<dbReference type="InterPro" id="IPR056002">
    <property type="entry name" value="DUF7580"/>
</dbReference>
<dbReference type="OrthoDB" id="1911848at2759"/>
<comment type="caution">
    <text evidence="3">The sequence shown here is derived from an EMBL/GenBank/DDBJ whole genome shotgun (WGS) entry which is preliminary data.</text>
</comment>
<feature type="domain" description="DUF7580" evidence="2">
    <location>
        <begin position="374"/>
        <end position="613"/>
    </location>
</feature>
<organism evidence="3 4">
    <name type="scientific">Xylaria hypoxylon</name>
    <dbReference type="NCBI Taxonomy" id="37992"/>
    <lineage>
        <taxon>Eukaryota</taxon>
        <taxon>Fungi</taxon>
        <taxon>Dikarya</taxon>
        <taxon>Ascomycota</taxon>
        <taxon>Pezizomycotina</taxon>
        <taxon>Sordariomycetes</taxon>
        <taxon>Xylariomycetidae</taxon>
        <taxon>Xylariales</taxon>
        <taxon>Xylariaceae</taxon>
        <taxon>Xylaria</taxon>
    </lineage>
</organism>
<dbReference type="InterPro" id="IPR011009">
    <property type="entry name" value="Kinase-like_dom_sf"/>
</dbReference>
<reference evidence="3 4" key="1">
    <citation type="submission" date="2019-03" db="EMBL/GenBank/DDBJ databases">
        <title>Draft genome sequence of Xylaria hypoxylon DSM 108379, a ubiquitous saprotrophic-parasitic fungi on hardwood.</title>
        <authorList>
            <person name="Buettner E."/>
            <person name="Leonhardt S."/>
            <person name="Gebauer A.M."/>
            <person name="Liers C."/>
            <person name="Hofrichter M."/>
            <person name="Kellner H."/>
        </authorList>
    </citation>
    <scope>NUCLEOTIDE SEQUENCE [LARGE SCALE GENOMIC DNA]</scope>
    <source>
        <strain evidence="3 4">DSM 108379</strain>
    </source>
</reference>
<dbReference type="Proteomes" id="UP000297716">
    <property type="component" value="Unassembled WGS sequence"/>
</dbReference>
<proteinExistence type="predicted"/>
<dbReference type="AlphaFoldDB" id="A0A4Z0ZBH8"/>
<evidence type="ECO:0000259" key="2">
    <source>
        <dbReference type="Pfam" id="PF24476"/>
    </source>
</evidence>
<gene>
    <name evidence="3" type="ORF">E0Z10_g2771</name>
</gene>
<dbReference type="EMBL" id="SKBN01000035">
    <property type="protein sequence ID" value="TGJ85982.1"/>
    <property type="molecule type" value="Genomic_DNA"/>
</dbReference>
<dbReference type="PANTHER" id="PTHR37542">
    <property type="entry name" value="HELO DOMAIN-CONTAINING PROTEIN-RELATED"/>
    <property type="match status" value="1"/>
</dbReference>
<dbReference type="SUPFAM" id="SSF56112">
    <property type="entry name" value="Protein kinase-like (PK-like)"/>
    <property type="match status" value="1"/>
</dbReference>
<dbReference type="Gene3D" id="1.20.120.1020">
    <property type="entry name" value="Prion-inhibition and propagation, HeLo domain"/>
    <property type="match status" value="1"/>
</dbReference>
<accession>A0A4Z0ZBH8</accession>
<dbReference type="PANTHER" id="PTHR37542:SF1">
    <property type="entry name" value="PRION-INHIBITION AND PROPAGATION HELO DOMAIN-CONTAINING PROTEIN"/>
    <property type="match status" value="1"/>
</dbReference>
<dbReference type="Gene3D" id="1.10.510.10">
    <property type="entry name" value="Transferase(Phosphotransferase) domain 1"/>
    <property type="match status" value="1"/>
</dbReference>
<evidence type="ECO:0000313" key="3">
    <source>
        <dbReference type="EMBL" id="TGJ85982.1"/>
    </source>
</evidence>
<dbReference type="InterPro" id="IPR029498">
    <property type="entry name" value="HeLo_dom"/>
</dbReference>
<dbReference type="Pfam" id="PF14479">
    <property type="entry name" value="HeLo"/>
    <property type="match status" value="1"/>
</dbReference>
<keyword evidence="4" id="KW-1185">Reference proteome</keyword>
<sequence>MPESYRFLQIRLQLEQQRFLNFALEAGILYENGELCGTLHVNRSLLLAVLAEIKTLLENYAAANGKYRQFMAQNHVDWNDNKEPELDMMNLLCLPEEENQTKGNSKADQNQPSSRILKFGRNIARTGRNLRTIISEPKRLEWVTIDKGSFEQLILKLDDLNSFLIALLDSTQIRRLQDSMSTTYSAILQIRNDLGSLTALVKALTPIAETHQKTSVGNDELKSYLFSQAAAAETDAENKKKQHLKQLVEIKMQFVRMDQPSQEAFVRFDKSSFLIPPLPLSEFTFAQNTLKFHELQQRTSATYRGSSSVWVEWMSVPPTNGFHQSTGEHEVRISLLTDLIRHVKPAGFRAPPCLGYVKTVNGDSGTRFGIVFDTFAAADGAPSTLITLRELLGRRRKPSLSLRVSLCTILAQCVHTFHSVNWLHKGLRSDNILFFASSPESVNLNSPYISGFELSRPGPVNNMTEKPRFDPSKDVYRHPNAQSSQMENTYRKCYDLYSLGVVLIEIALWKRIEEIVGFENLSRAKPSALQDMQAWLLGRPRTSKAALPPISANDGPCLQQLDSACGDAFRNIVKRCLTADEVEMVPYSGDSESAVAVMLQSVTEQDIVKKLEDLARAL</sequence>
<dbReference type="InterPro" id="IPR038305">
    <property type="entry name" value="HeLo_sf"/>
</dbReference>
<dbReference type="Pfam" id="PF24476">
    <property type="entry name" value="DUF7580"/>
    <property type="match status" value="1"/>
</dbReference>
<name>A0A4Z0ZBH8_9PEZI</name>
<evidence type="ECO:0000313" key="4">
    <source>
        <dbReference type="Proteomes" id="UP000297716"/>
    </source>
</evidence>
<feature type="domain" description="Prion-inhibition and propagation HeLo" evidence="1">
    <location>
        <begin position="1"/>
        <end position="200"/>
    </location>
</feature>
<protein>
    <submittedName>
        <fullName evidence="3">Uncharacterized protein</fullName>
    </submittedName>
</protein>
<evidence type="ECO:0000259" key="1">
    <source>
        <dbReference type="Pfam" id="PF14479"/>
    </source>
</evidence>